<feature type="compositionally biased region" description="Low complexity" evidence="1">
    <location>
        <begin position="99"/>
        <end position="108"/>
    </location>
</feature>
<feature type="transmembrane region" description="Helical" evidence="2">
    <location>
        <begin position="75"/>
        <end position="94"/>
    </location>
</feature>
<proteinExistence type="predicted"/>
<protein>
    <submittedName>
        <fullName evidence="3">Uncharacterized protein</fullName>
    </submittedName>
</protein>
<dbReference type="RefSeq" id="WP_068327673.1">
    <property type="nucleotide sequence ID" value="NZ_CP104874.1"/>
</dbReference>
<gene>
    <name evidence="3" type="ORF">N5P18_06825</name>
</gene>
<dbReference type="Proteomes" id="UP001381003">
    <property type="component" value="Chromosome"/>
</dbReference>
<keyword evidence="4" id="KW-1185">Reference proteome</keyword>
<keyword evidence="2" id="KW-1133">Transmembrane helix</keyword>
<evidence type="ECO:0000313" key="4">
    <source>
        <dbReference type="Proteomes" id="UP001381003"/>
    </source>
</evidence>
<evidence type="ECO:0000256" key="2">
    <source>
        <dbReference type="SAM" id="Phobius"/>
    </source>
</evidence>
<keyword evidence="2" id="KW-0472">Membrane</keyword>
<evidence type="ECO:0000256" key="1">
    <source>
        <dbReference type="SAM" id="MobiDB-lite"/>
    </source>
</evidence>
<sequence>MTDDQDPTGMRHLLSGLKEKGPMPADLAERIRATLEDEHAQRVASAGEDDTSTFFSEMDDPDEARPRRRYRSAPLVLAAAAALVMVLGVGGLILERSAGGSDEAGSSAQTAQQESRQGSDAAAPREGKDSSTASASEAPAFAITASGRDYTRGTAGDDAARLLEDPGSVKANEDDDVLGTLTTAAGATDCLARLGQPQMTAVVVDVATFDGAPGLLLIAQALPDGGARAWAVTEGCAPIWSDPVDVPVR</sequence>
<feature type="compositionally biased region" description="Acidic residues" evidence="1">
    <location>
        <begin position="47"/>
        <end position="62"/>
    </location>
</feature>
<organism evidence="3 4">
    <name type="scientific">Janibacter terrae</name>
    <dbReference type="NCBI Taxonomy" id="103817"/>
    <lineage>
        <taxon>Bacteria</taxon>
        <taxon>Bacillati</taxon>
        <taxon>Actinomycetota</taxon>
        <taxon>Actinomycetes</taxon>
        <taxon>Micrococcales</taxon>
        <taxon>Intrasporangiaceae</taxon>
        <taxon>Janibacter</taxon>
    </lineage>
</organism>
<name>A0ABZ2FHF8_9MICO</name>
<feature type="region of interest" description="Disordered" evidence="1">
    <location>
        <begin position="38"/>
        <end position="66"/>
    </location>
</feature>
<accession>A0ABZ2FHF8</accession>
<evidence type="ECO:0000313" key="3">
    <source>
        <dbReference type="EMBL" id="WWF06576.1"/>
    </source>
</evidence>
<feature type="region of interest" description="Disordered" evidence="1">
    <location>
        <begin position="99"/>
        <end position="140"/>
    </location>
</feature>
<dbReference type="EMBL" id="CP104874">
    <property type="protein sequence ID" value="WWF06576.1"/>
    <property type="molecule type" value="Genomic_DNA"/>
</dbReference>
<feature type="region of interest" description="Disordered" evidence="1">
    <location>
        <begin position="1"/>
        <end position="24"/>
    </location>
</feature>
<feature type="compositionally biased region" description="Polar residues" evidence="1">
    <location>
        <begin position="109"/>
        <end position="118"/>
    </location>
</feature>
<keyword evidence="2" id="KW-0812">Transmembrane</keyword>
<reference evidence="3 4" key="1">
    <citation type="submission" date="2022-09" db="EMBL/GenBank/DDBJ databases">
        <title>Complete genome sequence of Janibacter terrae strain COS04-44, PCL-degrading bacteria isolated from oil spilled coast.</title>
        <authorList>
            <person name="Park H."/>
            <person name="Kim J.Y."/>
            <person name="An S.H."/>
            <person name="Lee C.M."/>
            <person name="Weon H.-Y."/>
        </authorList>
    </citation>
    <scope>NUCLEOTIDE SEQUENCE [LARGE SCALE GENOMIC DNA]</scope>
    <source>
        <strain evidence="3 4">COS04-44</strain>
    </source>
</reference>